<reference evidence="1 2" key="2">
    <citation type="submission" date="2024-06" db="EMBL/GenBank/DDBJ databases">
        <title>Thioclava kandeliae sp. nov. from a rhizosphere soil sample of Kandelia candel in a mangrove.</title>
        <authorList>
            <person name="Mu T."/>
        </authorList>
    </citation>
    <scope>NUCLEOTIDE SEQUENCE [LARGE SCALE GENOMIC DNA]</scope>
    <source>
        <strain evidence="1 2">CPCC 100088</strain>
    </source>
</reference>
<dbReference type="EMBL" id="JAYWLC010000071">
    <property type="protein sequence ID" value="MER5174121.1"/>
    <property type="molecule type" value="Genomic_DNA"/>
</dbReference>
<name>A0ABV1SNG5_9RHOB</name>
<keyword evidence="2" id="KW-1185">Reference proteome</keyword>
<gene>
    <name evidence="1" type="ORF">VSX56_20550</name>
</gene>
<keyword evidence="1" id="KW-0503">Monooxygenase</keyword>
<dbReference type="PANTHER" id="PTHR32332:SF20">
    <property type="entry name" value="2-NITROPROPANE DIOXYGENASE-LIKE PROTEIN"/>
    <property type="match status" value="1"/>
</dbReference>
<dbReference type="Proteomes" id="UP001438953">
    <property type="component" value="Unassembled WGS sequence"/>
</dbReference>
<comment type="caution">
    <text evidence="1">The sequence shown here is derived from an EMBL/GenBank/DDBJ whole genome shotgun (WGS) entry which is preliminary data.</text>
</comment>
<evidence type="ECO:0000313" key="1">
    <source>
        <dbReference type="EMBL" id="MER5174121.1"/>
    </source>
</evidence>
<reference evidence="1 2" key="1">
    <citation type="submission" date="2024-01" db="EMBL/GenBank/DDBJ databases">
        <authorList>
            <person name="Deng Y."/>
            <person name="Su J."/>
        </authorList>
    </citation>
    <scope>NUCLEOTIDE SEQUENCE [LARGE SCALE GENOMIC DNA]</scope>
    <source>
        <strain evidence="1 2">CPCC 100088</strain>
    </source>
</reference>
<dbReference type="PANTHER" id="PTHR32332">
    <property type="entry name" value="2-NITROPROPANE DIOXYGENASE"/>
    <property type="match status" value="1"/>
</dbReference>
<organism evidence="1 2">
    <name type="scientific">Thioclava kandeliae</name>
    <dbReference type="NCBI Taxonomy" id="3070818"/>
    <lineage>
        <taxon>Bacteria</taxon>
        <taxon>Pseudomonadati</taxon>
        <taxon>Pseudomonadota</taxon>
        <taxon>Alphaproteobacteria</taxon>
        <taxon>Rhodobacterales</taxon>
        <taxon>Paracoccaceae</taxon>
        <taxon>Thioclava</taxon>
    </lineage>
</organism>
<keyword evidence="1" id="KW-0560">Oxidoreductase</keyword>
<proteinExistence type="predicted"/>
<dbReference type="SUPFAM" id="SSF51412">
    <property type="entry name" value="Inosine monophosphate dehydrogenase (IMPDH)"/>
    <property type="match status" value="1"/>
</dbReference>
<dbReference type="GO" id="GO:0004497">
    <property type="term" value="F:monooxygenase activity"/>
    <property type="evidence" value="ECO:0007669"/>
    <property type="project" value="UniProtKB-KW"/>
</dbReference>
<evidence type="ECO:0000313" key="2">
    <source>
        <dbReference type="Proteomes" id="UP001438953"/>
    </source>
</evidence>
<dbReference type="InterPro" id="IPR013785">
    <property type="entry name" value="Aldolase_TIM"/>
</dbReference>
<sequence>MPTTRHALLAARIGADAVILIGAEAAGHPGTELMGGFVQTAAVLRALPVPVIMGGGIGHGSQMLAALAFGAAGGLVGTRMMAARESVLHPRLKQRVIDSDGSDTRIIHRMFNHHRRVMMNATVGRILEREEAGGSEFEAYRPLVSGPAAREAQNNLRHLSGPV</sequence>
<protein>
    <submittedName>
        <fullName evidence="1">Nitronate monooxygenase</fullName>
    </submittedName>
</protein>
<dbReference type="RefSeq" id="WP_350939377.1">
    <property type="nucleotide sequence ID" value="NZ_JAYWLC010000071.1"/>
</dbReference>
<dbReference type="Gene3D" id="3.20.20.70">
    <property type="entry name" value="Aldolase class I"/>
    <property type="match status" value="1"/>
</dbReference>
<accession>A0ABV1SNG5</accession>
<dbReference type="Pfam" id="PF03060">
    <property type="entry name" value="NMO"/>
    <property type="match status" value="1"/>
</dbReference>